<evidence type="ECO:0000313" key="3">
    <source>
        <dbReference type="Proteomes" id="UP001174691"/>
    </source>
</evidence>
<proteinExistence type="predicted"/>
<feature type="compositionally biased region" description="Polar residues" evidence="1">
    <location>
        <begin position="356"/>
        <end position="369"/>
    </location>
</feature>
<evidence type="ECO:0000256" key="1">
    <source>
        <dbReference type="SAM" id="MobiDB-lite"/>
    </source>
</evidence>
<comment type="caution">
    <text evidence="2">The sequence shown here is derived from an EMBL/GenBank/DDBJ whole genome shotgun (WGS) entry which is preliminary data.</text>
</comment>
<accession>A0AA38RCV6</accession>
<reference evidence="2" key="1">
    <citation type="submission" date="2022-07" db="EMBL/GenBank/DDBJ databases">
        <title>Fungi with potential for degradation of polypropylene.</title>
        <authorList>
            <person name="Gostincar C."/>
        </authorList>
    </citation>
    <scope>NUCLEOTIDE SEQUENCE</scope>
    <source>
        <strain evidence="2">EXF-13287</strain>
    </source>
</reference>
<keyword evidence="3" id="KW-1185">Reference proteome</keyword>
<feature type="compositionally biased region" description="Basic and acidic residues" evidence="1">
    <location>
        <begin position="345"/>
        <end position="354"/>
    </location>
</feature>
<evidence type="ECO:0000313" key="2">
    <source>
        <dbReference type="EMBL" id="KAJ9144817.1"/>
    </source>
</evidence>
<feature type="region of interest" description="Disordered" evidence="1">
    <location>
        <begin position="162"/>
        <end position="210"/>
    </location>
</feature>
<protein>
    <submittedName>
        <fullName evidence="2">Laminin subunit beta-4</fullName>
    </submittedName>
</protein>
<feature type="region of interest" description="Disordered" evidence="1">
    <location>
        <begin position="345"/>
        <end position="372"/>
    </location>
</feature>
<dbReference type="AlphaFoldDB" id="A0AA38RCV6"/>
<dbReference type="EMBL" id="JANBVN010000095">
    <property type="protein sequence ID" value="KAJ9144817.1"/>
    <property type="molecule type" value="Genomic_DNA"/>
</dbReference>
<name>A0AA38RCV6_9PEZI</name>
<dbReference type="Gene3D" id="6.10.250.2790">
    <property type="match status" value="1"/>
</dbReference>
<sequence length="388" mass="42606">MAWDSKSGRRRQNSSATAPGSRNIALHTRQQSRQVPKGPKSQHLTDPFLHDFLASSFDPAEYLNSILPPLQTSPPSSAASRSGQGAVSLAELSTQAQTTLSQLNAHTTRLTNTLTQLTDDILRSGSRLAYEVELLRGETLSLAETLTEGLHDDIQKFVPGGLQNPASQRRYSLSASDGQDSQRRLSILQPAVEPPPEGPSETAAPDEPPYITQLRTLTLVRSRLDSVIKTFGEAMEFVFPPSELSVGSSFLSVSAPDPGPESHSTEEKGQQVLQKLRDEISGLLSNNDDPIKGIEEAARRIEELKELNLVWKGTAEEKGRTRFIESLARMVEVKHQELLREVEQAARRDGRKGEAVNNSKPENEAQVTESRGYGLMSQLQKLRSGLDI</sequence>
<organism evidence="2 3">
    <name type="scientific">Coniochaeta hoffmannii</name>
    <dbReference type="NCBI Taxonomy" id="91930"/>
    <lineage>
        <taxon>Eukaryota</taxon>
        <taxon>Fungi</taxon>
        <taxon>Dikarya</taxon>
        <taxon>Ascomycota</taxon>
        <taxon>Pezizomycotina</taxon>
        <taxon>Sordariomycetes</taxon>
        <taxon>Sordariomycetidae</taxon>
        <taxon>Coniochaetales</taxon>
        <taxon>Coniochaetaceae</taxon>
        <taxon>Coniochaeta</taxon>
    </lineage>
</organism>
<dbReference type="Proteomes" id="UP001174691">
    <property type="component" value="Unassembled WGS sequence"/>
</dbReference>
<feature type="compositionally biased region" description="Polar residues" evidence="1">
    <location>
        <begin position="164"/>
        <end position="179"/>
    </location>
</feature>
<gene>
    <name evidence="2" type="ORF">NKR19_g6297</name>
</gene>
<feature type="region of interest" description="Disordered" evidence="1">
    <location>
        <begin position="1"/>
        <end position="44"/>
    </location>
</feature>